<evidence type="ECO:0000256" key="4">
    <source>
        <dbReference type="ARBA" id="ARBA00023163"/>
    </source>
</evidence>
<evidence type="ECO:0000313" key="7">
    <source>
        <dbReference type="Proteomes" id="UP001550210"/>
    </source>
</evidence>
<reference evidence="6 7" key="1">
    <citation type="submission" date="2024-06" db="EMBL/GenBank/DDBJ databases">
        <title>The Natural Products Discovery Center: Release of the First 8490 Sequenced Strains for Exploring Actinobacteria Biosynthetic Diversity.</title>
        <authorList>
            <person name="Kalkreuter E."/>
            <person name="Kautsar S.A."/>
            <person name="Yang D."/>
            <person name="Bader C.D."/>
            <person name="Teijaro C.N."/>
            <person name="Fluegel L."/>
            <person name="Davis C.M."/>
            <person name="Simpson J.R."/>
            <person name="Lauterbach L."/>
            <person name="Steele A.D."/>
            <person name="Gui C."/>
            <person name="Meng S."/>
            <person name="Li G."/>
            <person name="Viehrig K."/>
            <person name="Ye F."/>
            <person name="Su P."/>
            <person name="Kiefer A.F."/>
            <person name="Nichols A."/>
            <person name="Cepeda A.J."/>
            <person name="Yan W."/>
            <person name="Fan B."/>
            <person name="Jiang Y."/>
            <person name="Adhikari A."/>
            <person name="Zheng C.-J."/>
            <person name="Schuster L."/>
            <person name="Cowan T.M."/>
            <person name="Smanski M.J."/>
            <person name="Chevrette M.G."/>
            <person name="De Carvalho L.P.S."/>
            <person name="Shen B."/>
        </authorList>
    </citation>
    <scope>NUCLEOTIDE SEQUENCE [LARGE SCALE GENOMIC DNA]</scope>
    <source>
        <strain evidence="6 7">NPDC006434</strain>
    </source>
</reference>
<evidence type="ECO:0000256" key="3">
    <source>
        <dbReference type="ARBA" id="ARBA00023125"/>
    </source>
</evidence>
<evidence type="ECO:0000259" key="5">
    <source>
        <dbReference type="PROSITE" id="PS50931"/>
    </source>
</evidence>
<keyword evidence="2" id="KW-0805">Transcription regulation</keyword>
<dbReference type="Pfam" id="PF00126">
    <property type="entry name" value="HTH_1"/>
    <property type="match status" value="1"/>
</dbReference>
<gene>
    <name evidence="6" type="ORF">ABZZ21_15780</name>
</gene>
<dbReference type="InterPro" id="IPR005119">
    <property type="entry name" value="LysR_subst-bd"/>
</dbReference>
<accession>A0ABV2UWT0</accession>
<organism evidence="6 7">
    <name type="scientific">Streptomyces ossamyceticus</name>
    <dbReference type="NCBI Taxonomy" id="249581"/>
    <lineage>
        <taxon>Bacteria</taxon>
        <taxon>Bacillati</taxon>
        <taxon>Actinomycetota</taxon>
        <taxon>Actinomycetes</taxon>
        <taxon>Kitasatosporales</taxon>
        <taxon>Streptomycetaceae</taxon>
        <taxon>Streptomyces</taxon>
    </lineage>
</organism>
<comment type="caution">
    <text evidence="6">The sequence shown here is derived from an EMBL/GenBank/DDBJ whole genome shotgun (WGS) entry which is preliminary data.</text>
</comment>
<evidence type="ECO:0000256" key="1">
    <source>
        <dbReference type="ARBA" id="ARBA00009437"/>
    </source>
</evidence>
<dbReference type="Proteomes" id="UP001550210">
    <property type="component" value="Unassembled WGS sequence"/>
</dbReference>
<evidence type="ECO:0000256" key="2">
    <source>
        <dbReference type="ARBA" id="ARBA00023015"/>
    </source>
</evidence>
<dbReference type="InterPro" id="IPR000847">
    <property type="entry name" value="LysR_HTH_N"/>
</dbReference>
<proteinExistence type="inferred from homology"/>
<dbReference type="EMBL" id="JBEXPZ010000018">
    <property type="protein sequence ID" value="MET9845997.1"/>
    <property type="molecule type" value="Genomic_DNA"/>
</dbReference>
<dbReference type="SUPFAM" id="SSF53850">
    <property type="entry name" value="Periplasmic binding protein-like II"/>
    <property type="match status" value="1"/>
</dbReference>
<protein>
    <submittedName>
        <fullName evidence="6">LysR family transcriptional regulator</fullName>
    </submittedName>
</protein>
<keyword evidence="4" id="KW-0804">Transcription</keyword>
<sequence length="305" mass="33142">MNIKHLSAFLTVAESRSFTQAARILGLAQPTVTARIKSLEQMLDTPLLDRTAEGARLTAAGRRLHRYALRIVQLSELAQESVSAPADSAPALVMGAAECITAYRLLPLIEYLHRRHRTLDLSLRTLDGDAVSLVRGEQVDCAFFIGTRTAADDVSHVVLRRERLSLVAHPAHPLAGVRIRSTADLARHTLACAHRESSYQRGFEAELAGAGASPADVLSLGSVDAVKRSVGEGVGMALLPAVTVVAELRRGQLRRIDWQPSFEVFSQCVWRRSLDGDSVFLTVLDAARQVLAEQDSDDLLLQPAA</sequence>
<dbReference type="SUPFAM" id="SSF46785">
    <property type="entry name" value="Winged helix' DNA-binding domain"/>
    <property type="match status" value="1"/>
</dbReference>
<dbReference type="Pfam" id="PF03466">
    <property type="entry name" value="LysR_substrate"/>
    <property type="match status" value="1"/>
</dbReference>
<name>A0ABV2UWT0_9ACTN</name>
<feature type="domain" description="HTH lysR-type" evidence="5">
    <location>
        <begin position="1"/>
        <end position="58"/>
    </location>
</feature>
<keyword evidence="3" id="KW-0238">DNA-binding</keyword>
<dbReference type="RefSeq" id="WP_355397288.1">
    <property type="nucleotide sequence ID" value="NZ_JBEXPZ010000018.1"/>
</dbReference>
<dbReference type="InterPro" id="IPR036388">
    <property type="entry name" value="WH-like_DNA-bd_sf"/>
</dbReference>
<keyword evidence="7" id="KW-1185">Reference proteome</keyword>
<dbReference type="PROSITE" id="PS50931">
    <property type="entry name" value="HTH_LYSR"/>
    <property type="match status" value="1"/>
</dbReference>
<dbReference type="InterPro" id="IPR036390">
    <property type="entry name" value="WH_DNA-bd_sf"/>
</dbReference>
<dbReference type="Gene3D" id="1.10.10.10">
    <property type="entry name" value="Winged helix-like DNA-binding domain superfamily/Winged helix DNA-binding domain"/>
    <property type="match status" value="1"/>
</dbReference>
<dbReference type="PRINTS" id="PR00039">
    <property type="entry name" value="HTHLYSR"/>
</dbReference>
<comment type="similarity">
    <text evidence="1">Belongs to the LysR transcriptional regulatory family.</text>
</comment>
<dbReference type="PANTHER" id="PTHR30126">
    <property type="entry name" value="HTH-TYPE TRANSCRIPTIONAL REGULATOR"/>
    <property type="match status" value="1"/>
</dbReference>
<evidence type="ECO:0000313" key="6">
    <source>
        <dbReference type="EMBL" id="MET9845997.1"/>
    </source>
</evidence>
<dbReference type="PANTHER" id="PTHR30126:SF40">
    <property type="entry name" value="HTH-TYPE TRANSCRIPTIONAL REGULATOR GLTR"/>
    <property type="match status" value="1"/>
</dbReference>
<dbReference type="Gene3D" id="3.40.190.290">
    <property type="match status" value="1"/>
</dbReference>
<dbReference type="CDD" id="cd05466">
    <property type="entry name" value="PBP2_LTTR_substrate"/>
    <property type="match status" value="1"/>
</dbReference>